<dbReference type="InterPro" id="IPR019814">
    <property type="entry name" value="Translation_initiation_fac_3_N"/>
</dbReference>
<dbReference type="SUPFAM" id="SSF55200">
    <property type="entry name" value="Translation initiation factor IF3, C-terminal domain"/>
    <property type="match status" value="1"/>
</dbReference>
<feature type="domain" description="Translation initiation factor 3 C-terminal" evidence="5">
    <location>
        <begin position="80"/>
        <end position="147"/>
    </location>
</feature>
<dbReference type="Pfam" id="PF00707">
    <property type="entry name" value="IF3_C"/>
    <property type="match status" value="1"/>
</dbReference>
<evidence type="ECO:0000313" key="7">
    <source>
        <dbReference type="EMBL" id="MBI2052364.1"/>
    </source>
</evidence>
<dbReference type="EMBL" id="JACPHQ010000001">
    <property type="protein sequence ID" value="MBI2465618.1"/>
    <property type="molecule type" value="Genomic_DNA"/>
</dbReference>
<dbReference type="GO" id="GO:0003743">
    <property type="term" value="F:translation initiation factor activity"/>
    <property type="evidence" value="ECO:0007669"/>
    <property type="project" value="UniProtKB-UniRule"/>
</dbReference>
<dbReference type="InterPro" id="IPR036787">
    <property type="entry name" value="T_IF-3_N_sf"/>
</dbReference>
<evidence type="ECO:0000313" key="8">
    <source>
        <dbReference type="EMBL" id="MBI2465618.1"/>
    </source>
</evidence>
<dbReference type="Proteomes" id="UP000786662">
    <property type="component" value="Unassembled WGS sequence"/>
</dbReference>
<dbReference type="PANTHER" id="PTHR10938:SF0">
    <property type="entry name" value="TRANSLATION INITIATION FACTOR IF-3, MITOCHONDRIAL"/>
    <property type="match status" value="1"/>
</dbReference>
<dbReference type="SUPFAM" id="SSF54364">
    <property type="entry name" value="Translation initiation factor IF3, N-terminal domain"/>
    <property type="match status" value="1"/>
</dbReference>
<dbReference type="NCBIfam" id="TIGR00168">
    <property type="entry name" value="infC"/>
    <property type="match status" value="1"/>
</dbReference>
<evidence type="ECO:0000256" key="4">
    <source>
        <dbReference type="NCBIfam" id="TIGR00168"/>
    </source>
</evidence>
<evidence type="ECO:0000259" key="5">
    <source>
        <dbReference type="Pfam" id="PF00707"/>
    </source>
</evidence>
<accession>A0A931YCZ1</accession>
<dbReference type="Gene3D" id="3.30.110.10">
    <property type="entry name" value="Translation initiation factor 3 (IF-3), C-terminal domain"/>
    <property type="match status" value="1"/>
</dbReference>
<dbReference type="Proteomes" id="UP000709672">
    <property type="component" value="Unassembled WGS sequence"/>
</dbReference>
<evidence type="ECO:0000256" key="1">
    <source>
        <dbReference type="ARBA" id="ARBA00005439"/>
    </source>
</evidence>
<dbReference type="GO" id="GO:0005737">
    <property type="term" value="C:cytoplasm"/>
    <property type="evidence" value="ECO:0007669"/>
    <property type="project" value="UniProtKB-ARBA"/>
</dbReference>
<keyword evidence="2 8" id="KW-0396">Initiation factor</keyword>
<dbReference type="Pfam" id="PF05198">
    <property type="entry name" value="IF3_N"/>
    <property type="match status" value="1"/>
</dbReference>
<dbReference type="EMBL" id="JACOYY010000047">
    <property type="protein sequence ID" value="MBI2052364.1"/>
    <property type="molecule type" value="Genomic_DNA"/>
</dbReference>
<feature type="domain" description="Translation initiation factor 3 N-terminal" evidence="6">
    <location>
        <begin position="3"/>
        <end position="70"/>
    </location>
</feature>
<name>A0A931YCZ1_9BACT</name>
<organism evidence="8 9">
    <name type="scientific">Candidatus Sungiibacteriota bacterium</name>
    <dbReference type="NCBI Taxonomy" id="2750080"/>
    <lineage>
        <taxon>Bacteria</taxon>
        <taxon>Candidatus Sungiibacteriota</taxon>
    </lineage>
</organism>
<proteinExistence type="inferred from homology"/>
<protein>
    <recommendedName>
        <fullName evidence="4">Translation initiation factor IF-3</fullName>
    </recommendedName>
</protein>
<dbReference type="GO" id="GO:0043022">
    <property type="term" value="F:ribosome binding"/>
    <property type="evidence" value="ECO:0007669"/>
    <property type="project" value="TreeGrafter"/>
</dbReference>
<dbReference type="GO" id="GO:0032790">
    <property type="term" value="P:ribosome disassembly"/>
    <property type="evidence" value="ECO:0007669"/>
    <property type="project" value="TreeGrafter"/>
</dbReference>
<reference evidence="8" key="1">
    <citation type="submission" date="2020-07" db="EMBL/GenBank/DDBJ databases">
        <title>Huge and variable diversity of episymbiotic CPR bacteria and DPANN archaea in groundwater ecosystems.</title>
        <authorList>
            <person name="He C.Y."/>
            <person name="Keren R."/>
            <person name="Whittaker M."/>
            <person name="Farag I.F."/>
            <person name="Doudna J."/>
            <person name="Cate J.H.D."/>
            <person name="Banfield J.F."/>
        </authorList>
    </citation>
    <scope>NUCLEOTIDE SEQUENCE</scope>
    <source>
        <strain evidence="7">NC_groundwater_191_Ag_S-0.1um_45_8</strain>
        <strain evidence="8">NC_groundwater_418_Ag_B-0.1um_45_10</strain>
    </source>
</reference>
<comment type="caution">
    <text evidence="8">The sequence shown here is derived from an EMBL/GenBank/DDBJ whole genome shotgun (WGS) entry which is preliminary data.</text>
</comment>
<sequence length="163" mass="18519">MRVNREIRAEKLVVIDETGKMLGVLSREEAFKTAQGKGLDLLEVNPNANPPVAKILDYGKFEYRQRKAEQKFKSTQKKQELKIVKIGLKTSAHDIEVKAGQADKFLQKGHKVKLEIFLRGREKAHRDLAKTRLVEFKKKIKEEHKADGNALSTPSGWSVVISK</sequence>
<dbReference type="InterPro" id="IPR019815">
    <property type="entry name" value="Translation_initiation_fac_3_C"/>
</dbReference>
<dbReference type="PANTHER" id="PTHR10938">
    <property type="entry name" value="TRANSLATION INITIATION FACTOR IF-3"/>
    <property type="match status" value="1"/>
</dbReference>
<dbReference type="AlphaFoldDB" id="A0A931YCZ1"/>
<gene>
    <name evidence="8" type="primary">infC</name>
    <name evidence="7" type="ORF">HYT38_01640</name>
    <name evidence="8" type="ORF">HYV66_00050</name>
</gene>
<dbReference type="InterPro" id="IPR036788">
    <property type="entry name" value="T_IF-3_C_sf"/>
</dbReference>
<keyword evidence="3" id="KW-0648">Protein biosynthesis</keyword>
<evidence type="ECO:0000259" key="6">
    <source>
        <dbReference type="Pfam" id="PF05198"/>
    </source>
</evidence>
<evidence type="ECO:0000256" key="2">
    <source>
        <dbReference type="ARBA" id="ARBA00022540"/>
    </source>
</evidence>
<dbReference type="Gene3D" id="3.10.20.80">
    <property type="entry name" value="Translation initiation factor 3 (IF-3), N-terminal domain"/>
    <property type="match status" value="1"/>
</dbReference>
<comment type="similarity">
    <text evidence="1">Belongs to the IF-3 family.</text>
</comment>
<evidence type="ECO:0000256" key="3">
    <source>
        <dbReference type="ARBA" id="ARBA00022917"/>
    </source>
</evidence>
<evidence type="ECO:0000313" key="9">
    <source>
        <dbReference type="Proteomes" id="UP000709672"/>
    </source>
</evidence>
<dbReference type="InterPro" id="IPR001288">
    <property type="entry name" value="Translation_initiation_fac_3"/>
</dbReference>